<feature type="transmembrane region" description="Helical" evidence="1">
    <location>
        <begin position="158"/>
        <end position="182"/>
    </location>
</feature>
<keyword evidence="3" id="KW-1185">Reference proteome</keyword>
<keyword evidence="1" id="KW-0472">Membrane</keyword>
<evidence type="ECO:0000313" key="3">
    <source>
        <dbReference type="Proteomes" id="UP000593892"/>
    </source>
</evidence>
<feature type="transmembrane region" description="Helical" evidence="1">
    <location>
        <begin position="47"/>
        <end position="67"/>
    </location>
</feature>
<evidence type="ECO:0000313" key="2">
    <source>
        <dbReference type="EMBL" id="QOY87724.1"/>
    </source>
</evidence>
<dbReference type="Proteomes" id="UP000593892">
    <property type="component" value="Chromosome"/>
</dbReference>
<feature type="transmembrane region" description="Helical" evidence="1">
    <location>
        <begin position="482"/>
        <end position="503"/>
    </location>
</feature>
<feature type="transmembrane region" description="Helical" evidence="1">
    <location>
        <begin position="73"/>
        <end position="91"/>
    </location>
</feature>
<dbReference type="KEGG" id="pfer:IRI77_34095"/>
<reference evidence="2 3" key="1">
    <citation type="submission" date="2020-10" db="EMBL/GenBank/DDBJ databases">
        <title>Complete genome sequence of Paludibaculum fermentans P105T, a facultatively anaerobic acidobacterium capable of dissimilatory Fe(III) reduction.</title>
        <authorList>
            <person name="Dedysh S.N."/>
            <person name="Beletsky A.V."/>
            <person name="Kulichevskaya I.S."/>
            <person name="Mardanov A.V."/>
            <person name="Ravin N.V."/>
        </authorList>
    </citation>
    <scope>NUCLEOTIDE SEQUENCE [LARGE SCALE GENOMIC DNA]</scope>
    <source>
        <strain evidence="2 3">P105</strain>
    </source>
</reference>
<feature type="transmembrane region" description="Helical" evidence="1">
    <location>
        <begin position="344"/>
        <end position="362"/>
    </location>
</feature>
<feature type="transmembrane region" description="Helical" evidence="1">
    <location>
        <begin position="127"/>
        <end position="146"/>
    </location>
</feature>
<keyword evidence="1" id="KW-0812">Transmembrane</keyword>
<gene>
    <name evidence="2" type="ORF">IRI77_34095</name>
</gene>
<dbReference type="RefSeq" id="WP_194449391.1">
    <property type="nucleotide sequence ID" value="NZ_CP063849.1"/>
</dbReference>
<keyword evidence="1" id="KW-1133">Transmembrane helix</keyword>
<evidence type="ECO:0000256" key="1">
    <source>
        <dbReference type="SAM" id="Phobius"/>
    </source>
</evidence>
<feature type="transmembrane region" description="Helical" evidence="1">
    <location>
        <begin position="391"/>
        <end position="410"/>
    </location>
</feature>
<dbReference type="AlphaFoldDB" id="A0A7S7NQ94"/>
<proteinExistence type="predicted"/>
<protein>
    <submittedName>
        <fullName evidence="2">Uncharacterized protein</fullName>
    </submittedName>
</protein>
<feature type="transmembrane region" description="Helical" evidence="1">
    <location>
        <begin position="416"/>
        <end position="433"/>
    </location>
</feature>
<accession>A0A7S7NQ94</accession>
<feature type="transmembrane region" description="Helical" evidence="1">
    <location>
        <begin position="194"/>
        <end position="213"/>
    </location>
</feature>
<dbReference type="EMBL" id="CP063849">
    <property type="protein sequence ID" value="QOY87724.1"/>
    <property type="molecule type" value="Genomic_DNA"/>
</dbReference>
<feature type="transmembrane region" description="Helical" evidence="1">
    <location>
        <begin position="233"/>
        <end position="252"/>
    </location>
</feature>
<feature type="transmembrane region" description="Helical" evidence="1">
    <location>
        <begin position="454"/>
        <end position="476"/>
    </location>
</feature>
<sequence>MKALNPLLRMCGIDPVRYWLLLGLFGKISERREMLGHLGRDGFTLKAATLLYAVMAGLFSILMLMAAASLRGYAGVFLFMTGFLLFTILLTETSNSLVNPTEALILAHQPVDGATYTAAKLTHLLRIVLYLAPGLNVVPALVALFIPGCPLYYPLLHLAGTLAAGLFIALLCCSIFGWLLRIAPPSRVKSWGQAIELVPLIFLSLLQFVPRVFTRLPFQIALPQDPTWRNTLIAGFAVVALAVSISGIRALSGDFLIRVSSMVQGRGTRARGSRRSWLGDLAARLYGGPPARAGFHYVSAMMWRDWQFRRQLVPMLPMLILPFIEMRRIPSASVFAPGFSPVHLVPHIIGGLLFFISTLLAYGSDYKGAWIFLLAPSGSLQGIANGTHAALWTRIILAPHVILLLITAWFWGPLDALLFAAFSMAMASFYLSLELRLIEGLPFGKQPETTRSPFMMPLMLGGGLVMAAIVAVQYFVIFHSRLAVLGVTAIVAAGAWAITRVSLKALGESIRFHLGLVSAESGTIYHEID</sequence>
<organism evidence="2 3">
    <name type="scientific">Paludibaculum fermentans</name>
    <dbReference type="NCBI Taxonomy" id="1473598"/>
    <lineage>
        <taxon>Bacteria</taxon>
        <taxon>Pseudomonadati</taxon>
        <taxon>Acidobacteriota</taxon>
        <taxon>Terriglobia</taxon>
        <taxon>Bryobacterales</taxon>
        <taxon>Bryobacteraceae</taxon>
        <taxon>Paludibaculum</taxon>
    </lineage>
</organism>
<feature type="transmembrane region" description="Helical" evidence="1">
    <location>
        <begin position="308"/>
        <end position="324"/>
    </location>
</feature>
<name>A0A7S7NQ94_PALFE</name>